<dbReference type="PANTHER" id="PTHR16206:SF4">
    <property type="entry name" value="PROTEIN LET-99"/>
    <property type="match status" value="1"/>
</dbReference>
<dbReference type="PROSITE" id="PS50186">
    <property type="entry name" value="DEP"/>
    <property type="match status" value="1"/>
</dbReference>
<accession>A0A6F9DAZ8</accession>
<feature type="compositionally biased region" description="Polar residues" evidence="2">
    <location>
        <begin position="781"/>
        <end position="794"/>
    </location>
</feature>
<dbReference type="InterPro" id="IPR000591">
    <property type="entry name" value="DEP_dom"/>
</dbReference>
<dbReference type="GO" id="GO:0035556">
    <property type="term" value="P:intracellular signal transduction"/>
    <property type="evidence" value="ECO:0007669"/>
    <property type="project" value="InterPro"/>
</dbReference>
<dbReference type="GO" id="GO:0005096">
    <property type="term" value="F:GTPase activator activity"/>
    <property type="evidence" value="ECO:0007669"/>
    <property type="project" value="UniProtKB-KW"/>
</dbReference>
<dbReference type="InterPro" id="IPR036388">
    <property type="entry name" value="WH-like_DNA-bd_sf"/>
</dbReference>
<dbReference type="AlphaFoldDB" id="A0A6F9DAZ8"/>
<sequence>MISSGNIPHGPYRATKLWNEVVRLFQAGIPTKKHRQLLKSYEDCFSATEAIDWLHALLKANRNFGTQVTRQQTIQLLQKFLKNHVFEDVHGMWGTEDFSDNNQLYRFPIAESPSKSIRQPLALLPTNTRREDEKKSNVKNSSQLFKSTPNLSKISPPFVCGQNNGIMQDKTNSLQQLGSKEQQQPELTQQEMAGVWKSSLLVCLKKVLHLENTTEIFPGKELNADWIQHNATQMAPSGVVHVKPEEELPCWLLSAMKCLAGWPNSTDSGLPNYQGFEKDVFKAIWEYFRAMPDALTTHGYFEIFTTLLVRGELLDEMCRGHNHTVAIEDSQPHVQSEAELDKIHKKLVQAQMRHKNLEVRRQKSGRRGKKLFNADENNVGMKLCPRHAGLEANNNHTHMLQRNLSLNDNSMRKRMSGMMEDHFQSTPALDVLDEETSFHYSQENNPIIRSSHTDLALNKHHNIAASLPELRVSEHSVSNHDDNSEKENYVNLSFQHKAFPSSTSTASPHSQFIGDGLQEDQGDDIFSSVEDLLFNMSHTMRNELELDLMAENDEDQPQDDKDLFSPPYRTMKPLPKNSGYLNSHSTPFKDTNTDPKFRSAAPKKMVPPPDLIPTSGDPYMEMLPQKSRLQEEKKNKSSPPSAFDMYNNMHQEKRAERYGSLPRLANKPSPPAALVGRVYSVRNAENIHKRKHCEEGHRLNRSRPKSDIIERREVPPYDTDSSTVNAHRIKSRIMRLPYVSVGIRDRQLKAPSMDDVAGKFARLSRSYSSLHPRRTQPPQPMASTSNLQPPNTSLLRHKSVSRPNITIPSEPQSPLSAALDLARKQRVAIGEQQNVRPHTAEAFQLCLLLLSPVRRRKLHLLLRLLSKMLSNPNLISFDNQQSLRSLLIQKFTACVIRQRDVSDDVESKLSERVFCFMLDHASLVMTVPEKLRTEVESAVKRIVADKESMKRDALGRKKLSRQYTFCKQVSSTEYEDHRQTALRSALTELLQKTVDDQTISAKEKKKKLKQFQKSYPEIFKARFPNGHPKLETTSNKKQPLLSGAIQRLRNFRL</sequence>
<dbReference type="PANTHER" id="PTHR16206">
    <property type="entry name" value="DEP DOMAIN-CONTAINING"/>
    <property type="match status" value="1"/>
</dbReference>
<evidence type="ECO:0000313" key="4">
    <source>
        <dbReference type="EMBL" id="CAB3237404.1"/>
    </source>
</evidence>
<proteinExistence type="evidence at transcript level"/>
<keyword evidence="1" id="KW-0343">GTPase activation</keyword>
<evidence type="ECO:0000256" key="1">
    <source>
        <dbReference type="ARBA" id="ARBA00022468"/>
    </source>
</evidence>
<feature type="compositionally biased region" description="Polar residues" evidence="2">
    <location>
        <begin position="579"/>
        <end position="590"/>
    </location>
</feature>
<feature type="region of interest" description="Disordered" evidence="2">
    <location>
        <begin position="551"/>
        <end position="616"/>
    </location>
</feature>
<organism evidence="4">
    <name type="scientific">Phallusia mammillata</name>
    <dbReference type="NCBI Taxonomy" id="59560"/>
    <lineage>
        <taxon>Eukaryota</taxon>
        <taxon>Metazoa</taxon>
        <taxon>Chordata</taxon>
        <taxon>Tunicata</taxon>
        <taxon>Ascidiacea</taxon>
        <taxon>Phlebobranchia</taxon>
        <taxon>Ascidiidae</taxon>
        <taxon>Phallusia</taxon>
    </lineage>
</organism>
<feature type="domain" description="DEP" evidence="3">
    <location>
        <begin position="25"/>
        <end position="109"/>
    </location>
</feature>
<name>A0A6F9DAZ8_9ASCI</name>
<dbReference type="SMART" id="SM00049">
    <property type="entry name" value="DEP"/>
    <property type="match status" value="1"/>
</dbReference>
<dbReference type="FunFam" id="1.10.10.10:FF:000182">
    <property type="entry name" value="DEP domain-containing protein 1B isoform 1"/>
    <property type="match status" value="1"/>
</dbReference>
<evidence type="ECO:0000256" key="2">
    <source>
        <dbReference type="SAM" id="MobiDB-lite"/>
    </source>
</evidence>
<dbReference type="Gene3D" id="1.10.10.10">
    <property type="entry name" value="Winged helix-like DNA-binding domain superfamily/Winged helix DNA-binding domain"/>
    <property type="match status" value="1"/>
</dbReference>
<gene>
    <name evidence="4" type="primary">Depdc1-002</name>
</gene>
<feature type="region of interest" description="Disordered" evidence="2">
    <location>
        <begin position="127"/>
        <end position="147"/>
    </location>
</feature>
<feature type="region of interest" description="Disordered" evidence="2">
    <location>
        <begin position="765"/>
        <end position="794"/>
    </location>
</feature>
<dbReference type="InterPro" id="IPR036390">
    <property type="entry name" value="WH_DNA-bd_sf"/>
</dbReference>
<reference evidence="4" key="1">
    <citation type="submission" date="2020-04" db="EMBL/GenBank/DDBJ databases">
        <authorList>
            <person name="Neveu A P."/>
        </authorList>
    </citation>
    <scope>NUCLEOTIDE SEQUENCE</scope>
    <source>
        <tissue evidence="4">Whole embryo</tissue>
    </source>
</reference>
<evidence type="ECO:0000259" key="3">
    <source>
        <dbReference type="PROSITE" id="PS50186"/>
    </source>
</evidence>
<dbReference type="SUPFAM" id="SSF46785">
    <property type="entry name" value="Winged helix' DNA-binding domain"/>
    <property type="match status" value="1"/>
</dbReference>
<dbReference type="EMBL" id="LR784457">
    <property type="protein sequence ID" value="CAB3237404.1"/>
    <property type="molecule type" value="mRNA"/>
</dbReference>
<feature type="compositionally biased region" description="Polar residues" evidence="2">
    <location>
        <begin position="138"/>
        <end position="147"/>
    </location>
</feature>
<protein>
    <submittedName>
        <fullName evidence="4">DEP domain-containing protein 1A</fullName>
    </submittedName>
</protein>
<dbReference type="Pfam" id="PF00610">
    <property type="entry name" value="DEP"/>
    <property type="match status" value="1"/>
</dbReference>